<dbReference type="InterPro" id="IPR022885">
    <property type="entry name" value="NDH1_su_D/H"/>
</dbReference>
<dbReference type="EC" id="7.1.1.-" evidence="6"/>
<comment type="caution">
    <text evidence="9">The sequence shown here is derived from an EMBL/GenBank/DDBJ whole genome shotgun (WGS) entry which is preliminary data.</text>
</comment>
<comment type="subunit">
    <text evidence="6">NDH-1 is composed of 14 different subunits. Subunits NuoB, C, D, E, F, and G constitute the peripheral sector of the complex.</text>
</comment>
<evidence type="ECO:0000313" key="9">
    <source>
        <dbReference type="EMBL" id="GAA1994475.1"/>
    </source>
</evidence>
<evidence type="ECO:0000256" key="7">
    <source>
        <dbReference type="RuleBase" id="RU003685"/>
    </source>
</evidence>
<protein>
    <recommendedName>
        <fullName evidence="6">NADH-quinone oxidoreductase subunit D</fullName>
        <ecNumber evidence="6">7.1.1.-</ecNumber>
    </recommendedName>
    <alternativeName>
        <fullName evidence="6">NADH dehydrogenase I subunit D</fullName>
    </alternativeName>
    <alternativeName>
        <fullName evidence="6">NDH-1 subunit D</fullName>
    </alternativeName>
</protein>
<organism evidence="9 10">
    <name type="scientific">Terrabacter lapilli</name>
    <dbReference type="NCBI Taxonomy" id="436231"/>
    <lineage>
        <taxon>Bacteria</taxon>
        <taxon>Bacillati</taxon>
        <taxon>Actinomycetota</taxon>
        <taxon>Actinomycetes</taxon>
        <taxon>Micrococcales</taxon>
        <taxon>Intrasporangiaceae</taxon>
        <taxon>Terrabacter</taxon>
    </lineage>
</organism>
<keyword evidence="6" id="KW-0472">Membrane</keyword>
<dbReference type="EMBL" id="BAAAPU010000012">
    <property type="protein sequence ID" value="GAA1994475.1"/>
    <property type="molecule type" value="Genomic_DNA"/>
</dbReference>
<dbReference type="InterPro" id="IPR001135">
    <property type="entry name" value="NADH_Q_OxRdtase_suD"/>
</dbReference>
<evidence type="ECO:0000256" key="3">
    <source>
        <dbReference type="ARBA" id="ARBA00022719"/>
    </source>
</evidence>
<dbReference type="PROSITE" id="PS00535">
    <property type="entry name" value="COMPLEX1_49K"/>
    <property type="match status" value="1"/>
</dbReference>
<name>A0ABN2SXZ0_9MICO</name>
<dbReference type="InterPro" id="IPR014029">
    <property type="entry name" value="NADH_UbQ_OxRdtase_49kDa_CS"/>
</dbReference>
<dbReference type="Gene3D" id="1.10.645.10">
    <property type="entry name" value="Cytochrome-c3 Hydrogenase, chain B"/>
    <property type="match status" value="1"/>
</dbReference>
<accession>A0ABN2SXZ0</accession>
<keyword evidence="3 6" id="KW-0874">Quinone</keyword>
<reference evidence="9 10" key="1">
    <citation type="journal article" date="2019" name="Int. J. Syst. Evol. Microbiol.">
        <title>The Global Catalogue of Microorganisms (GCM) 10K type strain sequencing project: providing services to taxonomists for standard genome sequencing and annotation.</title>
        <authorList>
            <consortium name="The Broad Institute Genomics Platform"/>
            <consortium name="The Broad Institute Genome Sequencing Center for Infectious Disease"/>
            <person name="Wu L."/>
            <person name="Ma J."/>
        </authorList>
    </citation>
    <scope>NUCLEOTIDE SEQUENCE [LARGE SCALE GENOMIC DNA]</scope>
    <source>
        <strain evidence="9 10">JCM 15628</strain>
    </source>
</reference>
<keyword evidence="4 6" id="KW-1278">Translocase</keyword>
<dbReference type="PANTHER" id="PTHR11993">
    <property type="entry name" value="NADH-UBIQUINONE OXIDOREDUCTASE 49 KDA SUBUNIT"/>
    <property type="match status" value="1"/>
</dbReference>
<comment type="catalytic activity">
    <reaction evidence="6">
        <text>a quinone + NADH + 5 H(+)(in) = a quinol + NAD(+) + 4 H(+)(out)</text>
        <dbReference type="Rhea" id="RHEA:57888"/>
        <dbReference type="ChEBI" id="CHEBI:15378"/>
        <dbReference type="ChEBI" id="CHEBI:24646"/>
        <dbReference type="ChEBI" id="CHEBI:57540"/>
        <dbReference type="ChEBI" id="CHEBI:57945"/>
        <dbReference type="ChEBI" id="CHEBI:132124"/>
    </reaction>
</comment>
<evidence type="ECO:0000256" key="6">
    <source>
        <dbReference type="HAMAP-Rule" id="MF_01358"/>
    </source>
</evidence>
<comment type="subcellular location">
    <subcellularLocation>
        <location evidence="6">Cell membrane</location>
        <topology evidence="6">Peripheral membrane protein</topology>
        <orientation evidence="6">Cytoplasmic side</orientation>
    </subcellularLocation>
</comment>
<dbReference type="NCBIfam" id="TIGR01962">
    <property type="entry name" value="NuoD"/>
    <property type="match status" value="1"/>
</dbReference>
<keyword evidence="10" id="KW-1185">Reference proteome</keyword>
<dbReference type="InterPro" id="IPR029014">
    <property type="entry name" value="NiFe-Hase_large"/>
</dbReference>
<feature type="domain" description="NADH-quinone oxidoreductase subunit D" evidence="8">
    <location>
        <begin position="185"/>
        <end position="475"/>
    </location>
</feature>
<dbReference type="PANTHER" id="PTHR11993:SF10">
    <property type="entry name" value="NADH DEHYDROGENASE [UBIQUINONE] IRON-SULFUR PROTEIN 2, MITOCHONDRIAL"/>
    <property type="match status" value="1"/>
</dbReference>
<evidence type="ECO:0000256" key="4">
    <source>
        <dbReference type="ARBA" id="ARBA00022967"/>
    </source>
</evidence>
<dbReference type="NCBIfam" id="NF004739">
    <property type="entry name" value="PRK06075.1"/>
    <property type="match status" value="1"/>
</dbReference>
<keyword evidence="2 6" id="KW-0813">Transport</keyword>
<proteinExistence type="inferred from homology"/>
<keyword evidence="5 6" id="KW-0520">NAD</keyword>
<comment type="similarity">
    <text evidence="1 6 7">Belongs to the complex I 49 kDa subunit family.</text>
</comment>
<dbReference type="Pfam" id="PF00346">
    <property type="entry name" value="Complex1_49kDa"/>
    <property type="match status" value="1"/>
</dbReference>
<sequence>MSTHTDPTHTEPIHTEFTQTEVPERGANDIYATSTADEQASEGAHVFNASGGDWNDLVDEATSLGEERIVVNMGPQHPSTHGVLRLILEIDGETVTEARAGIGYLHTGIEKNMEYRSWVQGVTFCTRMDYLTPMFQEAAYCLAIEKLLGITDQIPERASVIRVLMMEMTRISSHMVCLGTGGMEMGATTVMTVAFRERERLLRVIEMITGLRMNNAYIRPGGVAQDLPPGSIDALREMVPEIRRGLGELEALLNENPVLKGRTVDVGVLDLAGCMALGITGPVLRSTGLPHDLRKLDPYCGYETYDFDVITRTSQDAYGRLRIRIDEMYESLKIIEQATDRLQASEGEHASVMVQDKKIAWPAQLALGSDGLGNSLDHIREIMGSSMESLIHHFKLVTEGFRVPPGQVYQAVESAKGELGCHLVSDGGTRPYRAHFRDPSFNNLQAVAAMCEGSQIADVIVAVASIDPVMGGVDR</sequence>
<gene>
    <name evidence="6" type="primary">nuoD</name>
    <name evidence="9" type="ORF">GCM10009817_41140</name>
</gene>
<evidence type="ECO:0000313" key="10">
    <source>
        <dbReference type="Proteomes" id="UP001500013"/>
    </source>
</evidence>
<evidence type="ECO:0000256" key="2">
    <source>
        <dbReference type="ARBA" id="ARBA00022448"/>
    </source>
</evidence>
<dbReference type="HAMAP" id="MF_01358">
    <property type="entry name" value="NDH1_NuoD"/>
    <property type="match status" value="1"/>
</dbReference>
<evidence type="ECO:0000256" key="5">
    <source>
        <dbReference type="ARBA" id="ARBA00023027"/>
    </source>
</evidence>
<dbReference type="SUPFAM" id="SSF56762">
    <property type="entry name" value="HydB/Nqo4-like"/>
    <property type="match status" value="1"/>
</dbReference>
<comment type="function">
    <text evidence="6">NDH-1 shuttles electrons from NADH, via FMN and iron-sulfur (Fe-S) centers, to quinones in the respiratory chain. The immediate electron acceptor for the enzyme in this species is believed to be a menaquinone. Couples the redox reaction to proton translocation (for every two electrons transferred, four hydrogen ions are translocated across the cytoplasmic membrane), and thus conserves the redox energy in a proton gradient.</text>
</comment>
<dbReference type="Proteomes" id="UP001500013">
    <property type="component" value="Unassembled WGS sequence"/>
</dbReference>
<keyword evidence="6" id="KW-1003">Cell membrane</keyword>
<dbReference type="RefSeq" id="WP_344067334.1">
    <property type="nucleotide sequence ID" value="NZ_BAAAPU010000012.1"/>
</dbReference>
<evidence type="ECO:0000259" key="8">
    <source>
        <dbReference type="Pfam" id="PF00346"/>
    </source>
</evidence>
<evidence type="ECO:0000256" key="1">
    <source>
        <dbReference type="ARBA" id="ARBA00005769"/>
    </source>
</evidence>